<feature type="region of interest" description="Disordered" evidence="7">
    <location>
        <begin position="455"/>
        <end position="488"/>
    </location>
</feature>
<protein>
    <recommendedName>
        <fullName evidence="5">Exodeoxyribonuclease 7 large subunit</fullName>
        <ecNumber evidence="5">3.1.11.6</ecNumber>
    </recommendedName>
    <alternativeName>
        <fullName evidence="5">Exodeoxyribonuclease VII large subunit</fullName>
        <shortName evidence="5">Exonuclease VII large subunit</shortName>
    </alternativeName>
</protein>
<evidence type="ECO:0000256" key="4">
    <source>
        <dbReference type="ARBA" id="ARBA00022839"/>
    </source>
</evidence>
<keyword evidence="1 5" id="KW-0963">Cytoplasm</keyword>
<dbReference type="GO" id="GO:0005737">
    <property type="term" value="C:cytoplasm"/>
    <property type="evidence" value="ECO:0007669"/>
    <property type="project" value="UniProtKB-SubCell"/>
</dbReference>
<feature type="domain" description="Exonuclease VII large subunit C-terminal" evidence="8">
    <location>
        <begin position="136"/>
        <end position="452"/>
    </location>
</feature>
<comment type="subcellular location">
    <subcellularLocation>
        <location evidence="5 6">Cytoplasm</location>
    </subcellularLocation>
</comment>
<feature type="domain" description="OB-fold nucleic acid binding" evidence="9">
    <location>
        <begin position="19"/>
        <end position="113"/>
    </location>
</feature>
<dbReference type="InterPro" id="IPR003753">
    <property type="entry name" value="Exonuc_VII_L"/>
</dbReference>
<dbReference type="AlphaFoldDB" id="D8JT68"/>
<evidence type="ECO:0000256" key="5">
    <source>
        <dbReference type="HAMAP-Rule" id="MF_00378"/>
    </source>
</evidence>
<accession>D8JT68</accession>
<keyword evidence="2 5" id="KW-0540">Nuclease</keyword>
<dbReference type="Pfam" id="PF02601">
    <property type="entry name" value="Exonuc_VII_L"/>
    <property type="match status" value="1"/>
</dbReference>
<sequence>MASTPPTSDARPGANAPEFSVSELSGAIKRALEDGFGYVRLRGEISGYRGPHASGHCYFALKDDRAKIEAVIWKGSFGRLRFKPEEGMEVVAQGKITTFPGSSKYQIVIEQLEPAGAGALMALLEERKRKFAAEGLFEEARKKPRPFLPKVVGIVTSPTGAVIRDMLHGFNERFPTCVLLWPVRVQGEGSAAEVAAAIRGFNALEIGGKIPRPDVLIVARGGGSLEDLWSFNEEIVVRAAAESRIPLISAVGHETDWTLIDLVADARAPTPTKAAEWAVPKYSELIEALDKFQLRKRTAIRRVLADTRTHLKASSRGLPKLQDLIALPRQRFDAVDRRLSRALLANTRAHGTRLARVSGRLSAQPIVQKHSRCRERLDVLERRAGQALINRVAVRRRDLDGKSALLKSLGYQSVLSRGFALVRDETGVTVRQARSVSPGAALSVQFSDGRIGVVADGDPATGTGAESAAGTKPPRQKTRTRGGQGSLF</sequence>
<dbReference type="GO" id="GO:0009318">
    <property type="term" value="C:exodeoxyribonuclease VII complex"/>
    <property type="evidence" value="ECO:0007669"/>
    <property type="project" value="UniProtKB-UniRule"/>
</dbReference>
<evidence type="ECO:0000313" key="11">
    <source>
        <dbReference type="Proteomes" id="UP000002033"/>
    </source>
</evidence>
<feature type="compositionally biased region" description="Low complexity" evidence="7">
    <location>
        <begin position="460"/>
        <end position="471"/>
    </location>
</feature>
<dbReference type="EMBL" id="CP002083">
    <property type="protein sequence ID" value="ADJ24386.1"/>
    <property type="molecule type" value="Genomic_DNA"/>
</dbReference>
<dbReference type="eggNOG" id="COG1570">
    <property type="taxonomic scope" value="Bacteria"/>
</dbReference>
<dbReference type="NCBIfam" id="TIGR00237">
    <property type="entry name" value="xseA"/>
    <property type="match status" value="1"/>
</dbReference>
<comment type="catalytic activity">
    <reaction evidence="5 6">
        <text>Exonucleolytic cleavage in either 5'- to 3'- or 3'- to 5'-direction to yield nucleoside 5'-phosphates.</text>
        <dbReference type="EC" id="3.1.11.6"/>
    </reaction>
</comment>
<keyword evidence="11" id="KW-1185">Reference proteome</keyword>
<reference evidence="11" key="1">
    <citation type="journal article" date="2011" name="J. Bacteriol.">
        <title>Genome sequences of eight morphologically diverse alphaproteobacteria.</title>
        <authorList>
            <consortium name="US DOE Joint Genome Institute"/>
            <person name="Brown P.J."/>
            <person name="Kysela D.T."/>
            <person name="Buechlein A."/>
            <person name="Hemmerich C."/>
            <person name="Brun Y.V."/>
        </authorList>
    </citation>
    <scope>NUCLEOTIDE SEQUENCE [LARGE SCALE GENOMIC DNA]</scope>
    <source>
        <strain evidence="11">ATCC 51888 / DSM 1869 / NCIB 11706 / TK 0415</strain>
    </source>
</reference>
<dbReference type="GO" id="GO:0003676">
    <property type="term" value="F:nucleic acid binding"/>
    <property type="evidence" value="ECO:0007669"/>
    <property type="project" value="InterPro"/>
</dbReference>
<dbReference type="CDD" id="cd04489">
    <property type="entry name" value="ExoVII_LU_OBF"/>
    <property type="match status" value="1"/>
</dbReference>
<evidence type="ECO:0000256" key="2">
    <source>
        <dbReference type="ARBA" id="ARBA00022722"/>
    </source>
</evidence>
<dbReference type="Pfam" id="PF13742">
    <property type="entry name" value="tRNA_anti_2"/>
    <property type="match status" value="1"/>
</dbReference>
<dbReference type="EC" id="3.1.11.6" evidence="5"/>
<name>D8JT68_HYPDA</name>
<keyword evidence="4 5" id="KW-0269">Exonuclease</keyword>
<comment type="function">
    <text evidence="5">Bidirectionally degrades single-stranded DNA into large acid-insoluble oligonucleotides, which are then degraded further into small acid-soluble oligonucleotides.</text>
</comment>
<dbReference type="RefSeq" id="WP_013216545.1">
    <property type="nucleotide sequence ID" value="NC_014313.1"/>
</dbReference>
<dbReference type="KEGG" id="hdn:Hden_2590"/>
<dbReference type="GO" id="GO:0006308">
    <property type="term" value="P:DNA catabolic process"/>
    <property type="evidence" value="ECO:0007669"/>
    <property type="project" value="UniProtKB-UniRule"/>
</dbReference>
<dbReference type="PANTHER" id="PTHR30008:SF0">
    <property type="entry name" value="EXODEOXYRIBONUCLEASE 7 LARGE SUBUNIT"/>
    <property type="match status" value="1"/>
</dbReference>
<proteinExistence type="inferred from homology"/>
<evidence type="ECO:0000256" key="6">
    <source>
        <dbReference type="RuleBase" id="RU004355"/>
    </source>
</evidence>
<dbReference type="HOGENOM" id="CLU_023625_3_1_5"/>
<dbReference type="OrthoDB" id="9802795at2"/>
<dbReference type="PANTHER" id="PTHR30008">
    <property type="entry name" value="EXODEOXYRIBONUCLEASE 7 LARGE SUBUNIT"/>
    <property type="match status" value="1"/>
</dbReference>
<dbReference type="STRING" id="582899.Hden_2590"/>
<organism evidence="10 11">
    <name type="scientific">Hyphomicrobium denitrificans (strain ATCC 51888 / DSM 1869 / NCIMB 11706 / TK 0415)</name>
    <dbReference type="NCBI Taxonomy" id="582899"/>
    <lineage>
        <taxon>Bacteria</taxon>
        <taxon>Pseudomonadati</taxon>
        <taxon>Pseudomonadota</taxon>
        <taxon>Alphaproteobacteria</taxon>
        <taxon>Hyphomicrobiales</taxon>
        <taxon>Hyphomicrobiaceae</taxon>
        <taxon>Hyphomicrobium</taxon>
    </lineage>
</organism>
<evidence type="ECO:0000256" key="3">
    <source>
        <dbReference type="ARBA" id="ARBA00022801"/>
    </source>
</evidence>
<dbReference type="InterPro" id="IPR025824">
    <property type="entry name" value="OB-fold_nuc-bd_dom"/>
</dbReference>
<dbReference type="Proteomes" id="UP000002033">
    <property type="component" value="Chromosome"/>
</dbReference>
<evidence type="ECO:0000259" key="9">
    <source>
        <dbReference type="Pfam" id="PF13742"/>
    </source>
</evidence>
<dbReference type="InterPro" id="IPR020579">
    <property type="entry name" value="Exonuc_VII_lsu_C"/>
</dbReference>
<evidence type="ECO:0000256" key="1">
    <source>
        <dbReference type="ARBA" id="ARBA00022490"/>
    </source>
</evidence>
<comment type="similarity">
    <text evidence="5 6">Belongs to the XseA family.</text>
</comment>
<evidence type="ECO:0000259" key="8">
    <source>
        <dbReference type="Pfam" id="PF02601"/>
    </source>
</evidence>
<dbReference type="HAMAP" id="MF_00378">
    <property type="entry name" value="Exonuc_7_L"/>
    <property type="match status" value="1"/>
</dbReference>
<evidence type="ECO:0000313" key="10">
    <source>
        <dbReference type="EMBL" id="ADJ24386.1"/>
    </source>
</evidence>
<gene>
    <name evidence="5" type="primary">xseA</name>
    <name evidence="10" type="ordered locus">Hden_2590</name>
</gene>
<keyword evidence="3 5" id="KW-0378">Hydrolase</keyword>
<dbReference type="GO" id="GO:0008855">
    <property type="term" value="F:exodeoxyribonuclease VII activity"/>
    <property type="evidence" value="ECO:0007669"/>
    <property type="project" value="UniProtKB-UniRule"/>
</dbReference>
<evidence type="ECO:0000256" key="7">
    <source>
        <dbReference type="SAM" id="MobiDB-lite"/>
    </source>
</evidence>
<comment type="subunit">
    <text evidence="5">Heterooligomer composed of large and small subunits.</text>
</comment>